<dbReference type="Proteomes" id="UP000593626">
    <property type="component" value="Chromosome"/>
</dbReference>
<protein>
    <recommendedName>
        <fullName evidence="3">YugN-like family protein</fullName>
    </recommendedName>
</protein>
<dbReference type="Pfam" id="PF08868">
    <property type="entry name" value="YugN"/>
    <property type="match status" value="1"/>
</dbReference>
<gene>
    <name evidence="1" type="ORF">G8O30_10395</name>
</gene>
<reference evidence="1 2" key="1">
    <citation type="submission" date="2019-07" db="EMBL/GenBank/DDBJ databases">
        <title>Genome sequence of 2 isolates from Red Sea Mangroves.</title>
        <authorList>
            <person name="Sefrji F."/>
            <person name="Michoud G."/>
            <person name="Merlino G."/>
            <person name="Daffonchio D."/>
        </authorList>
    </citation>
    <scope>NUCLEOTIDE SEQUENCE [LARGE SCALE GENOMIC DNA]</scope>
    <source>
        <strain evidence="1 2">R1DC41</strain>
    </source>
</reference>
<dbReference type="InterPro" id="IPR036491">
    <property type="entry name" value="YugN-like_sf"/>
</dbReference>
<dbReference type="InterPro" id="IPR014967">
    <property type="entry name" value="Uncharacterised_YugN-like"/>
</dbReference>
<evidence type="ECO:0000313" key="1">
    <source>
        <dbReference type="EMBL" id="QPC47328.1"/>
    </source>
</evidence>
<dbReference type="RefSeq" id="WP_239671999.1">
    <property type="nucleotide sequence ID" value="NZ_CP049742.1"/>
</dbReference>
<proteinExistence type="predicted"/>
<sequence length="135" mass="15327">MISLSSSITGEHFQLYKLEQELKPLGFMIGSNWDYDHGYFDFKIDDRVGYQFLRIPFVAVDGQLDTGGATVEIQEPFLLSHKYQRGLDDHAMIGNISASFNQFSEPVDKDASFPEEYVQVGKNLLKEVESKLLAN</sequence>
<name>A0A7S8CCA6_9BACI</name>
<evidence type="ECO:0000313" key="2">
    <source>
        <dbReference type="Proteomes" id="UP000593626"/>
    </source>
</evidence>
<organism evidence="1 2">
    <name type="scientific">Mangrovibacillus cuniculi</name>
    <dbReference type="NCBI Taxonomy" id="2593652"/>
    <lineage>
        <taxon>Bacteria</taxon>
        <taxon>Bacillati</taxon>
        <taxon>Bacillota</taxon>
        <taxon>Bacilli</taxon>
        <taxon>Bacillales</taxon>
        <taxon>Bacillaceae</taxon>
        <taxon>Mangrovibacillus</taxon>
    </lineage>
</organism>
<dbReference type="KEGG" id="mcui:G8O30_10395"/>
<accession>A0A7S8CCA6</accession>
<dbReference type="AlphaFoldDB" id="A0A7S8CCA6"/>
<dbReference type="EMBL" id="CP049742">
    <property type="protein sequence ID" value="QPC47328.1"/>
    <property type="molecule type" value="Genomic_DNA"/>
</dbReference>
<evidence type="ECO:0008006" key="3">
    <source>
        <dbReference type="Google" id="ProtNLM"/>
    </source>
</evidence>
<dbReference type="SUPFAM" id="SSF160755">
    <property type="entry name" value="YugN-like"/>
    <property type="match status" value="1"/>
</dbReference>
<keyword evidence="2" id="KW-1185">Reference proteome</keyword>
<dbReference type="Gene3D" id="3.30.310.100">
    <property type="entry name" value="YugN-like"/>
    <property type="match status" value="1"/>
</dbReference>